<feature type="modified residue" description="4-aspartylphosphate" evidence="4">
    <location>
        <position position="61"/>
    </location>
</feature>
<name>A0A3N5AXA5_9THEO</name>
<dbReference type="Pfam" id="PF00072">
    <property type="entry name" value="Response_reg"/>
    <property type="match status" value="1"/>
</dbReference>
<keyword evidence="8" id="KW-1185">Reference proteome</keyword>
<dbReference type="OrthoDB" id="37094at2"/>
<gene>
    <name evidence="7" type="ORF">EDD75_0479</name>
</gene>
<dbReference type="InterPro" id="IPR043128">
    <property type="entry name" value="Rev_trsase/Diguanyl_cyclase"/>
</dbReference>
<proteinExistence type="predicted"/>
<dbReference type="EMBL" id="RKRE01000001">
    <property type="protein sequence ID" value="RPF49659.1"/>
    <property type="molecule type" value="Genomic_DNA"/>
</dbReference>
<evidence type="ECO:0000256" key="1">
    <source>
        <dbReference type="ARBA" id="ARBA00018672"/>
    </source>
</evidence>
<evidence type="ECO:0000313" key="7">
    <source>
        <dbReference type="EMBL" id="RPF49659.1"/>
    </source>
</evidence>
<evidence type="ECO:0000259" key="6">
    <source>
        <dbReference type="PROSITE" id="PS50110"/>
    </source>
</evidence>
<dbReference type="PANTHER" id="PTHR44591">
    <property type="entry name" value="STRESS RESPONSE REGULATOR PROTEIN 1"/>
    <property type="match status" value="1"/>
</dbReference>
<dbReference type="InterPro" id="IPR050595">
    <property type="entry name" value="Bact_response_regulator"/>
</dbReference>
<dbReference type="InterPro" id="IPR001789">
    <property type="entry name" value="Sig_transdc_resp-reg_receiver"/>
</dbReference>
<feature type="region of interest" description="Disordered" evidence="5">
    <location>
        <begin position="253"/>
        <end position="277"/>
    </location>
</feature>
<dbReference type="SMART" id="SM00448">
    <property type="entry name" value="REC"/>
    <property type="match status" value="1"/>
</dbReference>
<evidence type="ECO:0000256" key="5">
    <source>
        <dbReference type="SAM" id="MobiDB-lite"/>
    </source>
</evidence>
<sequence length="277" mass="30582">MVSLKYGKKAILLVEDSSIVRFSVRRLLEAEGYEVAEATSGEEALVKARRSLDPFDLLIVDIHLPGIDGLTTIRKIKEMPGYRYIPVMVLTVDAKASTVEEAVKSGAVEYLCKPFTSEQLLQRVDRLIGRGEKDSPSETLKKLLRKEINRARRGGTKFTLILAQRKAGGRGMAEIGRRLRRRLREIDEVVVLSDDLVALVLPLTDAAGSETVVKKFGQWIPEGGWCFGRAVYPEDGSGEEELLRRARELLQEQKPQLATGSGGTASEATAPEHPGIE</sequence>
<accession>A0A3N5AXA5</accession>
<dbReference type="AlphaFoldDB" id="A0A3N5AXA5"/>
<feature type="compositionally biased region" description="Polar residues" evidence="5">
    <location>
        <begin position="253"/>
        <end position="267"/>
    </location>
</feature>
<dbReference type="Gene3D" id="3.40.50.2300">
    <property type="match status" value="1"/>
</dbReference>
<dbReference type="SUPFAM" id="SSF55073">
    <property type="entry name" value="Nucleotide cyclase"/>
    <property type="match status" value="1"/>
</dbReference>
<feature type="domain" description="Response regulatory" evidence="6">
    <location>
        <begin position="10"/>
        <end position="128"/>
    </location>
</feature>
<comment type="function">
    <text evidence="3">May play the central regulatory role in sporulation. It may be an element of the effector pathway responsible for the activation of sporulation genes in response to nutritional stress. Spo0A may act in concert with spo0H (a sigma factor) to control the expression of some genes that are critical to the sporulation process.</text>
</comment>
<dbReference type="PROSITE" id="PS50110">
    <property type="entry name" value="RESPONSE_REGULATORY"/>
    <property type="match status" value="1"/>
</dbReference>
<dbReference type="SUPFAM" id="SSF52172">
    <property type="entry name" value="CheY-like"/>
    <property type="match status" value="1"/>
</dbReference>
<comment type="caution">
    <text evidence="7">The sequence shown here is derived from an EMBL/GenBank/DDBJ whole genome shotgun (WGS) entry which is preliminary data.</text>
</comment>
<reference evidence="7 8" key="1">
    <citation type="submission" date="2018-11" db="EMBL/GenBank/DDBJ databases">
        <title>Genomic Encyclopedia of Type Strains, Phase IV (KMG-IV): sequencing the most valuable type-strain genomes for metagenomic binning, comparative biology and taxonomic classification.</title>
        <authorList>
            <person name="Goeker M."/>
        </authorList>
    </citation>
    <scope>NUCLEOTIDE SEQUENCE [LARGE SCALE GENOMIC DNA]</scope>
    <source>
        <strain evidence="7 8">DSM 102936</strain>
    </source>
</reference>
<evidence type="ECO:0000256" key="2">
    <source>
        <dbReference type="ARBA" id="ARBA00022553"/>
    </source>
</evidence>
<protein>
    <recommendedName>
        <fullName evidence="1">Stage 0 sporulation protein A homolog</fullName>
    </recommendedName>
</protein>
<dbReference type="Proteomes" id="UP000282654">
    <property type="component" value="Unassembled WGS sequence"/>
</dbReference>
<dbReference type="GO" id="GO:0000160">
    <property type="term" value="P:phosphorelay signal transduction system"/>
    <property type="evidence" value="ECO:0007669"/>
    <property type="project" value="InterPro"/>
</dbReference>
<dbReference type="PANTHER" id="PTHR44591:SF25">
    <property type="entry name" value="CHEMOTAXIS TWO-COMPONENT RESPONSE REGULATOR"/>
    <property type="match status" value="1"/>
</dbReference>
<keyword evidence="2 4" id="KW-0597">Phosphoprotein</keyword>
<organism evidence="7 8">
    <name type="scientific">Thermodesulfitimonas autotrophica</name>
    <dbReference type="NCBI Taxonomy" id="1894989"/>
    <lineage>
        <taxon>Bacteria</taxon>
        <taxon>Bacillati</taxon>
        <taxon>Bacillota</taxon>
        <taxon>Clostridia</taxon>
        <taxon>Thermoanaerobacterales</taxon>
        <taxon>Thermoanaerobacteraceae</taxon>
        <taxon>Thermodesulfitimonas</taxon>
    </lineage>
</organism>
<dbReference type="Gene3D" id="3.30.70.270">
    <property type="match status" value="1"/>
</dbReference>
<evidence type="ECO:0000256" key="3">
    <source>
        <dbReference type="ARBA" id="ARBA00024867"/>
    </source>
</evidence>
<dbReference type="InterPro" id="IPR029787">
    <property type="entry name" value="Nucleotide_cyclase"/>
</dbReference>
<evidence type="ECO:0000313" key="8">
    <source>
        <dbReference type="Proteomes" id="UP000282654"/>
    </source>
</evidence>
<evidence type="ECO:0000256" key="4">
    <source>
        <dbReference type="PROSITE-ProRule" id="PRU00169"/>
    </source>
</evidence>
<dbReference type="InterPro" id="IPR011006">
    <property type="entry name" value="CheY-like_superfamily"/>
</dbReference>